<evidence type="ECO:0000313" key="3">
    <source>
        <dbReference type="Proteomes" id="UP001169027"/>
    </source>
</evidence>
<comment type="caution">
    <text evidence="2">The sequence shown here is derived from an EMBL/GenBank/DDBJ whole genome shotgun (WGS) entry which is preliminary data.</text>
</comment>
<dbReference type="Proteomes" id="UP001169027">
    <property type="component" value="Unassembled WGS sequence"/>
</dbReference>
<dbReference type="CDD" id="cd16913">
    <property type="entry name" value="YkuD_like"/>
    <property type="match status" value="1"/>
</dbReference>
<feature type="domain" description="L,D-TPase catalytic" evidence="1">
    <location>
        <begin position="119"/>
        <end position="230"/>
    </location>
</feature>
<sequence length="306" mass="33128">MAGRASEHDALIVRAHMPGCRRHFIAALGLALALIVSGACRGQSPPGPGDLRSAYLEQVDRRLVVPPDESLRYTRIMLDALAAAAADLSAPQYLALVDRSPNVQAIFIFWLAPGAVPEPIGASPVSTGRGGEFDHFRTPLGVFEHTLANPDFRAEGTFNQNGIRGYGLAGMRVFDFGWQQADRLWGRGGTSTMRLQMHATDPDRLEPRLGTAQSKGCIRIPAALNRLLDRFGVLDADYLRARDEGAPPWVLPATQTPVDGSGRLLVVVDTQRTERPAWAAGPALVRPGPKRLRVDRAQEAAAPRLP</sequence>
<dbReference type="RefSeq" id="WP_301811987.1">
    <property type="nucleotide sequence ID" value="NZ_JAUJZH010000013.1"/>
</dbReference>
<evidence type="ECO:0000313" key="2">
    <source>
        <dbReference type="EMBL" id="MDO1534380.1"/>
    </source>
</evidence>
<dbReference type="InterPro" id="IPR005490">
    <property type="entry name" value="LD_TPept_cat_dom"/>
</dbReference>
<dbReference type="EC" id="2.-.-.-" evidence="2"/>
<gene>
    <name evidence="2" type="ORF">Q2T77_18995</name>
</gene>
<proteinExistence type="predicted"/>
<dbReference type="EMBL" id="JAUKVY010000013">
    <property type="protein sequence ID" value="MDO1534380.1"/>
    <property type="molecule type" value="Genomic_DNA"/>
</dbReference>
<keyword evidence="3" id="KW-1185">Reference proteome</keyword>
<accession>A0ABT8S6D1</accession>
<evidence type="ECO:0000259" key="1">
    <source>
        <dbReference type="Pfam" id="PF03734"/>
    </source>
</evidence>
<keyword evidence="2" id="KW-0808">Transferase</keyword>
<dbReference type="GO" id="GO:0016740">
    <property type="term" value="F:transferase activity"/>
    <property type="evidence" value="ECO:0007669"/>
    <property type="project" value="UniProtKB-KW"/>
</dbReference>
<name>A0ABT8S6D1_9BURK</name>
<protein>
    <submittedName>
        <fullName evidence="2">L,D-transpeptidase</fullName>
        <ecNumber evidence="2">2.-.-.-</ecNumber>
    </submittedName>
</protein>
<organism evidence="2 3">
    <name type="scientific">Variovorax ginsengisoli</name>
    <dbReference type="NCBI Taxonomy" id="363844"/>
    <lineage>
        <taxon>Bacteria</taxon>
        <taxon>Pseudomonadati</taxon>
        <taxon>Pseudomonadota</taxon>
        <taxon>Betaproteobacteria</taxon>
        <taxon>Burkholderiales</taxon>
        <taxon>Comamonadaceae</taxon>
        <taxon>Variovorax</taxon>
    </lineage>
</organism>
<dbReference type="Pfam" id="PF03734">
    <property type="entry name" value="YkuD"/>
    <property type="match status" value="1"/>
</dbReference>
<reference evidence="2" key="1">
    <citation type="submission" date="2023-06" db="EMBL/GenBank/DDBJ databases">
        <authorList>
            <person name="Jiang Y."/>
            <person name="Liu Q."/>
        </authorList>
    </citation>
    <scope>NUCLEOTIDE SEQUENCE</scope>
    <source>
        <strain evidence="2">CGMCC 1.12090</strain>
    </source>
</reference>